<dbReference type="InterPro" id="IPR001507">
    <property type="entry name" value="ZP_dom"/>
</dbReference>
<name>A0A6J1W1M4_9SAUR</name>
<keyword evidence="5" id="KW-1185">Reference proteome</keyword>
<dbReference type="Proteomes" id="UP000504612">
    <property type="component" value="Unplaced"/>
</dbReference>
<keyword evidence="3" id="KW-1133">Transmembrane helix</keyword>
<dbReference type="KEGG" id="nss:113427920"/>
<feature type="transmembrane region" description="Helical" evidence="3">
    <location>
        <begin position="285"/>
        <end position="317"/>
    </location>
</feature>
<dbReference type="GO" id="GO:0032190">
    <property type="term" value="F:acrosin binding"/>
    <property type="evidence" value="ECO:0007669"/>
    <property type="project" value="TreeGrafter"/>
</dbReference>
<reference evidence="6" key="1">
    <citation type="submission" date="2025-08" db="UniProtKB">
        <authorList>
            <consortium name="RefSeq"/>
        </authorList>
    </citation>
    <scope>IDENTIFICATION</scope>
</reference>
<keyword evidence="3" id="KW-0472">Membrane</keyword>
<dbReference type="PROSITE" id="PS51034">
    <property type="entry name" value="ZP_2"/>
    <property type="match status" value="1"/>
</dbReference>
<dbReference type="Gene3D" id="2.60.40.4100">
    <property type="entry name" value="Zona pellucida, ZP-C domain"/>
    <property type="match status" value="1"/>
</dbReference>
<evidence type="ECO:0000256" key="3">
    <source>
        <dbReference type="SAM" id="Phobius"/>
    </source>
</evidence>
<protein>
    <submittedName>
        <fullName evidence="6">Uncharacterized protein LOC113427920</fullName>
    </submittedName>
</protein>
<dbReference type="InterPro" id="IPR055355">
    <property type="entry name" value="ZP-C"/>
</dbReference>
<organism evidence="5 6">
    <name type="scientific">Notechis scutatus</name>
    <name type="common">mainland tiger snake</name>
    <dbReference type="NCBI Taxonomy" id="8663"/>
    <lineage>
        <taxon>Eukaryota</taxon>
        <taxon>Metazoa</taxon>
        <taxon>Chordata</taxon>
        <taxon>Craniata</taxon>
        <taxon>Vertebrata</taxon>
        <taxon>Euteleostomi</taxon>
        <taxon>Lepidosauria</taxon>
        <taxon>Squamata</taxon>
        <taxon>Bifurcata</taxon>
        <taxon>Unidentata</taxon>
        <taxon>Episquamata</taxon>
        <taxon>Toxicofera</taxon>
        <taxon>Serpentes</taxon>
        <taxon>Colubroidea</taxon>
        <taxon>Elapidae</taxon>
        <taxon>Hydrophiinae</taxon>
        <taxon>Notechis</taxon>
    </lineage>
</organism>
<evidence type="ECO:0000313" key="5">
    <source>
        <dbReference type="Proteomes" id="UP000504612"/>
    </source>
</evidence>
<dbReference type="GO" id="GO:0007339">
    <property type="term" value="P:binding of sperm to zona pellucida"/>
    <property type="evidence" value="ECO:0007669"/>
    <property type="project" value="TreeGrafter"/>
</dbReference>
<evidence type="ECO:0000259" key="4">
    <source>
        <dbReference type="PROSITE" id="PS51034"/>
    </source>
</evidence>
<feature type="compositionally biased region" description="Basic and acidic residues" evidence="2">
    <location>
        <begin position="353"/>
        <end position="370"/>
    </location>
</feature>
<feature type="region of interest" description="Disordered" evidence="2">
    <location>
        <begin position="1"/>
        <end position="21"/>
    </location>
</feature>
<dbReference type="PANTHER" id="PTHR11576">
    <property type="entry name" value="ZONA PELLUCIDA SPERM-BINDING PROTEIN 3"/>
    <property type="match status" value="1"/>
</dbReference>
<keyword evidence="1" id="KW-1015">Disulfide bond</keyword>
<dbReference type="GeneID" id="113427920"/>
<feature type="region of interest" description="Disordered" evidence="2">
    <location>
        <begin position="349"/>
        <end position="370"/>
    </location>
</feature>
<proteinExistence type="predicted"/>
<dbReference type="GO" id="GO:2000344">
    <property type="term" value="P:positive regulation of acrosome reaction"/>
    <property type="evidence" value="ECO:0007669"/>
    <property type="project" value="TreeGrafter"/>
</dbReference>
<dbReference type="GO" id="GO:0035803">
    <property type="term" value="P:egg coat formation"/>
    <property type="evidence" value="ECO:0007669"/>
    <property type="project" value="TreeGrafter"/>
</dbReference>
<feature type="domain" description="ZP" evidence="4">
    <location>
        <begin position="1"/>
        <end position="217"/>
    </location>
</feature>
<keyword evidence="3" id="KW-0812">Transmembrane</keyword>
<dbReference type="GO" id="GO:0031012">
    <property type="term" value="C:extracellular matrix"/>
    <property type="evidence" value="ECO:0007669"/>
    <property type="project" value="TreeGrafter"/>
</dbReference>
<dbReference type="FunFam" id="2.60.40.4100:FF:000002">
    <property type="entry name" value="Zona pellucida sperm-binding protein 3"/>
    <property type="match status" value="1"/>
</dbReference>
<dbReference type="Pfam" id="PF00100">
    <property type="entry name" value="Zona_pellucida"/>
    <property type="match status" value="1"/>
</dbReference>
<evidence type="ECO:0000256" key="2">
    <source>
        <dbReference type="SAM" id="MobiDB-lite"/>
    </source>
</evidence>
<evidence type="ECO:0000313" key="6">
    <source>
        <dbReference type="RefSeq" id="XP_026546259.1"/>
    </source>
</evidence>
<sequence length="370" mass="41450">MATQLLAQGNGGFSSPVTAPNSLPATTEEMSFFQKVYHAARGLMWRDSHRAMKPTANDLPIPPSPTRKPMESRFLQTIEFNANLTFSLRILNEDFSVEAVPEVHTEGSVLHVEASTRASPGVFPKLFIEDCYGADAPHHSHARRIDIIVNNHGCLHAGVPEITWFRKTDSSIVFKLPAFLLTDDSEEIYLHCLLTAWSQKLPTTPGKKMCIFDSTSSRWKNLDELSKSSICNCCDSYCHQEPAPRGNLKGFLGEGISRRELLGPLKVHKQDVSWLEGKCQTMKRMLLVSVAFVCSCILAAFFVGVLIALVMAVLRYYGVVARPRWLRDHKEQPFHTELQTMVGACLEPEEMEKESSVDSCKHNSETPQKE</sequence>
<dbReference type="AlphaFoldDB" id="A0A6J1W1M4"/>
<dbReference type="PANTHER" id="PTHR11576:SF14">
    <property type="entry name" value="ZP DOMAIN-CONTAINING PROTEIN"/>
    <property type="match status" value="1"/>
</dbReference>
<dbReference type="InterPro" id="IPR042235">
    <property type="entry name" value="ZP-C_dom"/>
</dbReference>
<accession>A0A6J1W1M4</accession>
<dbReference type="RefSeq" id="XP_026546259.1">
    <property type="nucleotide sequence ID" value="XM_026690474.1"/>
</dbReference>
<evidence type="ECO:0000256" key="1">
    <source>
        <dbReference type="ARBA" id="ARBA00023157"/>
    </source>
</evidence>
<gene>
    <name evidence="6" type="primary">LOC113427920</name>
</gene>